<name>A0AAF0D251_ODILC</name>
<sequence>MQVRAICNKCGKNIYLNIQPEHLNETKGGIFRAATQHNCNGENRILLLYIDENLSVRGVENAPLVTSEEK</sequence>
<gene>
    <name evidence="1" type="ORF">OdinLCB4_007505</name>
</gene>
<dbReference type="EMBL" id="CP091871">
    <property type="protein sequence ID" value="WEU40305.1"/>
    <property type="molecule type" value="Genomic_DNA"/>
</dbReference>
<reference evidence="1" key="1">
    <citation type="journal article" date="2017" name="Nature">
        <title>Asgard archaea illuminate the origin of eukaryotic cellular complexity.</title>
        <authorList>
            <person name="Zaremba-Niedzwiedzka K."/>
            <person name="Caceres E.F."/>
            <person name="Saw J.H."/>
            <person name="Backstrom D."/>
            <person name="Juzokaite L."/>
            <person name="Vancaester E."/>
            <person name="Seitz K.W."/>
            <person name="Anantharaman K."/>
            <person name="Starnawski P."/>
            <person name="Kjeldsen K.U."/>
            <person name="Scott M.B."/>
            <person name="Nunoura T."/>
            <person name="Banfield J.F."/>
            <person name="Schramm A."/>
            <person name="Baker B.J."/>
            <person name="Spang A."/>
            <person name="Ettema T.J.G."/>
        </authorList>
    </citation>
    <scope>NUCLEOTIDE SEQUENCE</scope>
    <source>
        <strain evidence="1">LCB_4</strain>
    </source>
</reference>
<protein>
    <submittedName>
        <fullName evidence="1">Uncharacterized protein</fullName>
    </submittedName>
</protein>
<dbReference type="AlphaFoldDB" id="A0AAF0D251"/>
<dbReference type="KEGG" id="oyw:OdinLCB4_007505"/>
<organism evidence="1 2">
    <name type="scientific">Odinarchaeota yellowstonii (strain LCB_4)</name>
    <dbReference type="NCBI Taxonomy" id="1841599"/>
    <lineage>
        <taxon>Archaea</taxon>
        <taxon>Promethearchaeati</taxon>
        <taxon>Candidatus Odinarchaeota</taxon>
        <taxon>Candidatus Odinarchaeia</taxon>
        <taxon>Candidatus Odinarchaeales</taxon>
        <taxon>Candidatus Odinarchaeaceae</taxon>
        <taxon>Candidatus Odinarchaeum</taxon>
    </lineage>
</organism>
<evidence type="ECO:0000313" key="2">
    <source>
        <dbReference type="Proteomes" id="UP000186851"/>
    </source>
</evidence>
<proteinExistence type="predicted"/>
<dbReference type="Proteomes" id="UP000186851">
    <property type="component" value="Chromosome"/>
</dbReference>
<accession>A0AAF0D251</accession>
<reference evidence="1" key="2">
    <citation type="journal article" date="2022" name="Nat. Microbiol.">
        <title>A closed Candidatus Odinarchaeum chromosome exposes Asgard archaeal viruses.</title>
        <authorList>
            <person name="Tamarit D."/>
            <person name="Caceres E.F."/>
            <person name="Krupovic M."/>
            <person name="Nijland R."/>
            <person name="Eme L."/>
            <person name="Robinson N.P."/>
            <person name="Ettema T.J.G."/>
        </authorList>
    </citation>
    <scope>NUCLEOTIDE SEQUENCE</scope>
    <source>
        <strain evidence="1">LCB_4</strain>
    </source>
</reference>
<evidence type="ECO:0000313" key="1">
    <source>
        <dbReference type="EMBL" id="WEU40305.1"/>
    </source>
</evidence>